<evidence type="ECO:0000256" key="3">
    <source>
        <dbReference type="ARBA" id="ARBA00023136"/>
    </source>
</evidence>
<dbReference type="FunFam" id="3.30.479.30:FF:000003">
    <property type="entry name" value="Flotillin 2"/>
    <property type="match status" value="1"/>
</dbReference>
<reference evidence="7" key="1">
    <citation type="submission" date="2025-08" db="UniProtKB">
        <authorList>
            <consortium name="Ensembl"/>
        </authorList>
    </citation>
    <scope>IDENTIFICATION</scope>
</reference>
<evidence type="ECO:0000256" key="4">
    <source>
        <dbReference type="RuleBase" id="RU366054"/>
    </source>
</evidence>
<dbReference type="InterPro" id="IPR027705">
    <property type="entry name" value="Flotillin_fam"/>
</dbReference>
<dbReference type="PANTHER" id="PTHR13806:SF46">
    <property type="entry name" value="FLOTILLIN-1-RELATED"/>
    <property type="match status" value="1"/>
</dbReference>
<evidence type="ECO:0000259" key="6">
    <source>
        <dbReference type="SMART" id="SM00244"/>
    </source>
</evidence>
<dbReference type="GO" id="GO:0005768">
    <property type="term" value="C:endosome"/>
    <property type="evidence" value="ECO:0007669"/>
    <property type="project" value="UniProtKB-SubCell"/>
</dbReference>
<dbReference type="Proteomes" id="UP000694701">
    <property type="component" value="Unplaced"/>
</dbReference>
<feature type="domain" description="Band 7" evidence="6">
    <location>
        <begin position="83"/>
        <end position="265"/>
    </location>
</feature>
<dbReference type="InterPro" id="IPR036013">
    <property type="entry name" value="Band_7/SPFH_dom_sf"/>
</dbReference>
<dbReference type="Ensembl" id="ENSCCRT00020071151.1">
    <property type="protein sequence ID" value="ENSCCRP00020064629.1"/>
    <property type="gene ID" value="ENSCCRG00020030437.1"/>
</dbReference>
<evidence type="ECO:0000313" key="7">
    <source>
        <dbReference type="Ensembl" id="ENSCCRP00020064629.1"/>
    </source>
</evidence>
<dbReference type="InterPro" id="IPR001107">
    <property type="entry name" value="Band_7"/>
</dbReference>
<evidence type="ECO:0000313" key="8">
    <source>
        <dbReference type="Proteomes" id="UP000694701"/>
    </source>
</evidence>
<keyword evidence="2" id="KW-0967">Endosome</keyword>
<dbReference type="GO" id="GO:0016600">
    <property type="term" value="C:flotillin complex"/>
    <property type="evidence" value="ECO:0007669"/>
    <property type="project" value="TreeGrafter"/>
</dbReference>
<evidence type="ECO:0000256" key="2">
    <source>
        <dbReference type="ARBA" id="ARBA00022753"/>
    </source>
</evidence>
<proteinExistence type="inferred from homology"/>
<evidence type="ECO:0000256" key="1">
    <source>
        <dbReference type="ARBA" id="ARBA00007161"/>
    </source>
</evidence>
<dbReference type="Pfam" id="PF01145">
    <property type="entry name" value="Band_7"/>
    <property type="match status" value="1"/>
</dbReference>
<dbReference type="GO" id="GO:0072659">
    <property type="term" value="P:protein localization to plasma membrane"/>
    <property type="evidence" value="ECO:0007669"/>
    <property type="project" value="TreeGrafter"/>
</dbReference>
<dbReference type="Gene3D" id="3.30.479.30">
    <property type="entry name" value="Band 7 domain"/>
    <property type="match status" value="1"/>
</dbReference>
<dbReference type="SUPFAM" id="SSF117892">
    <property type="entry name" value="Band 7/SPFH domain"/>
    <property type="match status" value="1"/>
</dbReference>
<dbReference type="AlphaFoldDB" id="A0A8C2G3I5"/>
<evidence type="ECO:0000256" key="5">
    <source>
        <dbReference type="SAM" id="Coils"/>
    </source>
</evidence>
<dbReference type="GO" id="GO:0045661">
    <property type="term" value="P:regulation of myoblast differentiation"/>
    <property type="evidence" value="ECO:0007669"/>
    <property type="project" value="TreeGrafter"/>
</dbReference>
<protein>
    <recommendedName>
        <fullName evidence="4">Flotillin</fullName>
    </recommendedName>
</protein>
<dbReference type="PANTHER" id="PTHR13806">
    <property type="entry name" value="FLOTILLIN-RELATED"/>
    <property type="match status" value="1"/>
</dbReference>
<name>A0A8C2G3I5_CYPCA</name>
<keyword evidence="3 4" id="KW-0472">Membrane</keyword>
<comment type="subunit">
    <text evidence="4">Heterooligomeric complex.</text>
</comment>
<dbReference type="SMART" id="SM00244">
    <property type="entry name" value="PHB"/>
    <property type="match status" value="1"/>
</dbReference>
<comment type="subcellular location">
    <subcellularLocation>
        <location evidence="4">Membrane</location>
    </subcellularLocation>
    <subcellularLocation>
        <location evidence="4">Endosome</location>
    </subcellularLocation>
</comment>
<dbReference type="CDD" id="cd03399">
    <property type="entry name" value="SPFH_flotillin"/>
    <property type="match status" value="1"/>
</dbReference>
<sequence length="424" mass="47041">ECFCRNVCPVEKSGCCGSDEKTYTVGGWAWAWWLITDIQKLSLEIMTILCRCENIETSEGVPLDVTGVAQVKVMNDKELLGYACEQFLGKTVVEIRSVILQTLEGHLRSILGTLTVEQIYQDRDQFAKLVREVAAPDVGRMGIEILSFTIKDVYDKVDYLSSLGKSQTAAVQRDADIGVAEAERDAGIREADCKKEMMDVKFQADTRMADSKRELEMQKAAFNQEVNTKKAEAQLAYELQAAKEQQKIRLEEIEIEVVQRKKQITIEEKEILRTDKELIATVRRPAEAEAYKMQQLAEAQKIKKVLTAQAEAEKIKRIGEAEAGSIEAVGKAEAEKMRLKAEAYQQYGEAAKTALVLEALPKIAAQVAAPLSRTNEIVILSGDGGRVTGEVNRLLAELPVSVNALTGVDLSKIPLLQKMSNRQA</sequence>
<organism evidence="7 8">
    <name type="scientific">Cyprinus carpio</name>
    <name type="common">Common carp</name>
    <dbReference type="NCBI Taxonomy" id="7962"/>
    <lineage>
        <taxon>Eukaryota</taxon>
        <taxon>Metazoa</taxon>
        <taxon>Chordata</taxon>
        <taxon>Craniata</taxon>
        <taxon>Vertebrata</taxon>
        <taxon>Euteleostomi</taxon>
        <taxon>Actinopterygii</taxon>
        <taxon>Neopterygii</taxon>
        <taxon>Teleostei</taxon>
        <taxon>Ostariophysi</taxon>
        <taxon>Cypriniformes</taxon>
        <taxon>Cyprinidae</taxon>
        <taxon>Cyprininae</taxon>
        <taxon>Cyprinus</taxon>
    </lineage>
</organism>
<dbReference type="GO" id="GO:0002020">
    <property type="term" value="F:protease binding"/>
    <property type="evidence" value="ECO:0007669"/>
    <property type="project" value="TreeGrafter"/>
</dbReference>
<feature type="coiled-coil region" evidence="5">
    <location>
        <begin position="212"/>
        <end position="270"/>
    </location>
</feature>
<keyword evidence="5" id="KW-0175">Coiled coil</keyword>
<dbReference type="InterPro" id="IPR031905">
    <property type="entry name" value="Flotillin_C"/>
</dbReference>
<dbReference type="Pfam" id="PF15975">
    <property type="entry name" value="Flot"/>
    <property type="match status" value="1"/>
</dbReference>
<comment type="similarity">
    <text evidence="1 4">Belongs to the band 7/mec-2 family. Flotillin subfamily.</text>
</comment>
<accession>A0A8C2G3I5</accession>